<dbReference type="PANTHER" id="PTHR30032:SF4">
    <property type="entry name" value="AMIDASE ENHANCER"/>
    <property type="match status" value="1"/>
</dbReference>
<comment type="caution">
    <text evidence="2">The sequence shown here is derived from an EMBL/GenBank/DDBJ whole genome shotgun (WGS) entry which is preliminary data.</text>
</comment>
<organism evidence="2 3">
    <name type="scientific">Thermus tengchongensis</name>
    <dbReference type="NCBI Taxonomy" id="1214928"/>
    <lineage>
        <taxon>Bacteria</taxon>
        <taxon>Thermotogati</taxon>
        <taxon>Deinococcota</taxon>
        <taxon>Deinococci</taxon>
        <taxon>Thermales</taxon>
        <taxon>Thermaceae</taxon>
        <taxon>Thermus</taxon>
    </lineage>
</organism>
<feature type="domain" description="Sporulation stage II protein D amidase enhancer LytB N-terminal" evidence="1">
    <location>
        <begin position="98"/>
        <end position="186"/>
    </location>
</feature>
<protein>
    <submittedName>
        <fullName evidence="2">SpoIID/LytB domain-containing protein</fullName>
    </submittedName>
</protein>
<evidence type="ECO:0000313" key="3">
    <source>
        <dbReference type="Proteomes" id="UP000297244"/>
    </source>
</evidence>
<keyword evidence="3" id="KW-1185">Reference proteome</keyword>
<dbReference type="Proteomes" id="UP000297244">
    <property type="component" value="Unassembled WGS sequence"/>
</dbReference>
<evidence type="ECO:0000313" key="2">
    <source>
        <dbReference type="EMBL" id="TFU17241.1"/>
    </source>
</evidence>
<dbReference type="EMBL" id="SKBL01000003">
    <property type="protein sequence ID" value="TFU17241.1"/>
    <property type="molecule type" value="Genomic_DNA"/>
</dbReference>
<dbReference type="InterPro" id="IPR013693">
    <property type="entry name" value="SpoIID/LytB_N"/>
</dbReference>
<reference evidence="2 3" key="1">
    <citation type="submission" date="2019-03" db="EMBL/GenBank/DDBJ databases">
        <title>Thermus tengchongensis species for the arsenic transformation mechanism.</title>
        <authorList>
            <person name="Yuan G.C."/>
        </authorList>
    </citation>
    <scope>NUCLEOTIDE SEQUENCE [LARGE SCALE GENOMIC DNA]</scope>
    <source>
        <strain evidence="2 3">15Y</strain>
    </source>
</reference>
<dbReference type="RefSeq" id="WP_135343132.1">
    <property type="nucleotide sequence ID" value="NZ_ML214241.1"/>
</dbReference>
<dbReference type="NCBIfam" id="TIGR02669">
    <property type="entry name" value="SpoIID_LytB"/>
    <property type="match status" value="1"/>
</dbReference>
<evidence type="ECO:0000259" key="1">
    <source>
        <dbReference type="Pfam" id="PF08486"/>
    </source>
</evidence>
<gene>
    <name evidence="2" type="ORF">E0489_04425</name>
</gene>
<dbReference type="Pfam" id="PF08486">
    <property type="entry name" value="SpoIID"/>
    <property type="match status" value="1"/>
</dbReference>
<dbReference type="InterPro" id="IPR051922">
    <property type="entry name" value="Bact_Sporulation_Assoc"/>
</dbReference>
<name>A0ABY2K886_9DEIN</name>
<dbReference type="PANTHER" id="PTHR30032">
    <property type="entry name" value="N-ACETYLMURAMOYL-L-ALANINE AMIDASE-RELATED"/>
    <property type="match status" value="1"/>
</dbReference>
<dbReference type="InterPro" id="IPR013486">
    <property type="entry name" value="SpoIID/LytB"/>
</dbReference>
<accession>A0ABY2K886</accession>
<sequence length="368" mass="40047">MTHGLKGALLACLLLLVWILPSRGQEGDLLLRVLLKEVPEGQEVSLLLPEGQGTVRARGEAQGVWVEGKVQPFWEFPGPYFRLDGRTYRGGVRLLSQGGKLLLVNLVLLEDYLLGVLPAEMPEGFPQEALKAQAVVARTFAVNRLNPRAPYDLCASEVCQVYLGFAVETARHTEAVRGTRGKVLSYQGRAISALYHADSGGMTAGSEEVFQKALPYLRPRPDPYARGPKSQWQVSVSPERAAAALRAMGHTPQGSDSPVVLERSASGRVWRLRLLGVEIQGPEAQRLVRNLGLLSALVEFKGWRAEGRGAGHGVGLSQWGAKGMAEAGYGYREVLGHYFPGTFLSDLLLGRISGVETAWIPSRWGLGF</sequence>
<proteinExistence type="predicted"/>